<evidence type="ECO:0000313" key="4">
    <source>
        <dbReference type="Proteomes" id="UP000799438"/>
    </source>
</evidence>
<gene>
    <name evidence="3" type="ORF">K452DRAFT_284673</name>
</gene>
<feature type="region of interest" description="Disordered" evidence="1">
    <location>
        <begin position="16"/>
        <end position="35"/>
    </location>
</feature>
<organism evidence="3 4">
    <name type="scientific">Aplosporella prunicola CBS 121167</name>
    <dbReference type="NCBI Taxonomy" id="1176127"/>
    <lineage>
        <taxon>Eukaryota</taxon>
        <taxon>Fungi</taxon>
        <taxon>Dikarya</taxon>
        <taxon>Ascomycota</taxon>
        <taxon>Pezizomycotina</taxon>
        <taxon>Dothideomycetes</taxon>
        <taxon>Dothideomycetes incertae sedis</taxon>
        <taxon>Botryosphaeriales</taxon>
        <taxon>Aplosporellaceae</taxon>
        <taxon>Aplosporella</taxon>
    </lineage>
</organism>
<dbReference type="AlphaFoldDB" id="A0A6A6BPB9"/>
<keyword evidence="2" id="KW-1133">Transmembrane helix</keyword>
<evidence type="ECO:0000256" key="1">
    <source>
        <dbReference type="SAM" id="MobiDB-lite"/>
    </source>
</evidence>
<keyword evidence="2" id="KW-0472">Membrane</keyword>
<name>A0A6A6BPB9_9PEZI</name>
<dbReference type="GeneID" id="54297482"/>
<accession>A0A6A6BPB9</accession>
<proteinExistence type="predicted"/>
<protein>
    <submittedName>
        <fullName evidence="3">Uncharacterized protein</fullName>
    </submittedName>
</protein>
<dbReference type="RefSeq" id="XP_033401005.1">
    <property type="nucleotide sequence ID" value="XM_033539986.1"/>
</dbReference>
<keyword evidence="2" id="KW-0812">Transmembrane</keyword>
<evidence type="ECO:0000256" key="2">
    <source>
        <dbReference type="SAM" id="Phobius"/>
    </source>
</evidence>
<reference evidence="3" key="1">
    <citation type="journal article" date="2020" name="Stud. Mycol.">
        <title>101 Dothideomycetes genomes: a test case for predicting lifestyles and emergence of pathogens.</title>
        <authorList>
            <person name="Haridas S."/>
            <person name="Albert R."/>
            <person name="Binder M."/>
            <person name="Bloem J."/>
            <person name="Labutti K."/>
            <person name="Salamov A."/>
            <person name="Andreopoulos B."/>
            <person name="Baker S."/>
            <person name="Barry K."/>
            <person name="Bills G."/>
            <person name="Bluhm B."/>
            <person name="Cannon C."/>
            <person name="Castanera R."/>
            <person name="Culley D."/>
            <person name="Daum C."/>
            <person name="Ezra D."/>
            <person name="Gonzalez J."/>
            <person name="Henrissat B."/>
            <person name="Kuo A."/>
            <person name="Liang C."/>
            <person name="Lipzen A."/>
            <person name="Lutzoni F."/>
            <person name="Magnuson J."/>
            <person name="Mondo S."/>
            <person name="Nolan M."/>
            <person name="Ohm R."/>
            <person name="Pangilinan J."/>
            <person name="Park H.-J."/>
            <person name="Ramirez L."/>
            <person name="Alfaro M."/>
            <person name="Sun H."/>
            <person name="Tritt A."/>
            <person name="Yoshinaga Y."/>
            <person name="Zwiers L.-H."/>
            <person name="Turgeon B."/>
            <person name="Goodwin S."/>
            <person name="Spatafora J."/>
            <person name="Crous P."/>
            <person name="Grigoriev I."/>
        </authorList>
    </citation>
    <scope>NUCLEOTIDE SEQUENCE</scope>
    <source>
        <strain evidence="3">CBS 121167</strain>
    </source>
</reference>
<dbReference type="EMBL" id="ML995478">
    <property type="protein sequence ID" value="KAF2145293.1"/>
    <property type="molecule type" value="Genomic_DNA"/>
</dbReference>
<sequence length="196" mass="20817">MSNLLQLYDAVFAPAHQQHHHSGRPPPGEASLLCSPLLPTTATTMAKPHASASASVPSLADTTTTANDDSASHPHPHAPAPPPPYHSHSRASSPPKYGAIIDLAAYGSPPSSPPSPADSRRSSLHFYSHPTANMAHANALPREPLWQAWHRERRAVLRAAEHDKSMFLFACCLLGLLAVALGLGLGIKYGTWSVEG</sequence>
<keyword evidence="4" id="KW-1185">Reference proteome</keyword>
<feature type="compositionally biased region" description="Low complexity" evidence="1">
    <location>
        <begin position="58"/>
        <end position="69"/>
    </location>
</feature>
<evidence type="ECO:0000313" key="3">
    <source>
        <dbReference type="EMBL" id="KAF2145293.1"/>
    </source>
</evidence>
<feature type="transmembrane region" description="Helical" evidence="2">
    <location>
        <begin position="167"/>
        <end position="187"/>
    </location>
</feature>
<dbReference type="Proteomes" id="UP000799438">
    <property type="component" value="Unassembled WGS sequence"/>
</dbReference>
<feature type="region of interest" description="Disordered" evidence="1">
    <location>
        <begin position="44"/>
        <end position="93"/>
    </location>
</feature>